<dbReference type="AlphaFoldDB" id="A0A9P4I7W9"/>
<evidence type="ECO:0000256" key="1">
    <source>
        <dbReference type="ARBA" id="ARBA00001971"/>
    </source>
</evidence>
<keyword evidence="8" id="KW-0732">Signal</keyword>
<name>A0A9P4I7W9_9PEZI</name>
<dbReference type="GO" id="GO:0016712">
    <property type="term" value="F:oxidoreductase activity, acting on paired donors, with incorporation or reduction of molecular oxygen, reduced flavin or flavoprotein as one donor, and incorporation of one atom of oxygen"/>
    <property type="evidence" value="ECO:0007669"/>
    <property type="project" value="InterPro"/>
</dbReference>
<evidence type="ECO:0000256" key="7">
    <source>
        <dbReference type="RuleBase" id="RU000461"/>
    </source>
</evidence>
<evidence type="ECO:0000256" key="2">
    <source>
        <dbReference type="ARBA" id="ARBA00010617"/>
    </source>
</evidence>
<gene>
    <name evidence="9" type="ORF">NA57DRAFT_67428</name>
</gene>
<feature type="chain" id="PRO_5040191231" evidence="8">
    <location>
        <begin position="18"/>
        <end position="491"/>
    </location>
</feature>
<keyword evidence="5 7" id="KW-0408">Iron</keyword>
<dbReference type="InterPro" id="IPR001128">
    <property type="entry name" value="Cyt_P450"/>
</dbReference>
<dbReference type="InterPro" id="IPR002974">
    <property type="entry name" value="Cyt_P450_E_CYP52_ascomycetes"/>
</dbReference>
<dbReference type="OrthoDB" id="1470350at2759"/>
<accession>A0A9P4I7W9</accession>
<organism evidence="9 10">
    <name type="scientific">Rhizodiscina lignyota</name>
    <dbReference type="NCBI Taxonomy" id="1504668"/>
    <lineage>
        <taxon>Eukaryota</taxon>
        <taxon>Fungi</taxon>
        <taxon>Dikarya</taxon>
        <taxon>Ascomycota</taxon>
        <taxon>Pezizomycotina</taxon>
        <taxon>Dothideomycetes</taxon>
        <taxon>Pleosporomycetidae</taxon>
        <taxon>Aulographales</taxon>
        <taxon>Rhizodiscinaceae</taxon>
        <taxon>Rhizodiscina</taxon>
    </lineage>
</organism>
<evidence type="ECO:0000313" key="10">
    <source>
        <dbReference type="Proteomes" id="UP000799772"/>
    </source>
</evidence>
<dbReference type="Proteomes" id="UP000799772">
    <property type="component" value="Unassembled WGS sequence"/>
</dbReference>
<dbReference type="InterPro" id="IPR047146">
    <property type="entry name" value="Cyt_P450_E_CYP52_fungi"/>
</dbReference>
<comment type="similarity">
    <text evidence="2 7">Belongs to the cytochrome P450 family.</text>
</comment>
<dbReference type="EMBL" id="ML978129">
    <property type="protein sequence ID" value="KAF2096846.1"/>
    <property type="molecule type" value="Genomic_DNA"/>
</dbReference>
<evidence type="ECO:0000256" key="4">
    <source>
        <dbReference type="ARBA" id="ARBA00023002"/>
    </source>
</evidence>
<comment type="caution">
    <text evidence="9">The sequence shown here is derived from an EMBL/GenBank/DDBJ whole genome shotgun (WGS) entry which is preliminary data.</text>
</comment>
<dbReference type="Pfam" id="PF00067">
    <property type="entry name" value="p450"/>
    <property type="match status" value="1"/>
</dbReference>
<comment type="cofactor">
    <cofactor evidence="1">
        <name>heme</name>
        <dbReference type="ChEBI" id="CHEBI:30413"/>
    </cofactor>
</comment>
<dbReference type="PRINTS" id="PR00385">
    <property type="entry name" value="P450"/>
</dbReference>
<dbReference type="PRINTS" id="PR01239">
    <property type="entry name" value="EP450IICYP52"/>
</dbReference>
<keyword evidence="3 7" id="KW-0479">Metal-binding</keyword>
<keyword evidence="7" id="KW-0349">Heme</keyword>
<dbReference type="CDD" id="cd11063">
    <property type="entry name" value="CYP52"/>
    <property type="match status" value="1"/>
</dbReference>
<keyword evidence="10" id="KW-1185">Reference proteome</keyword>
<evidence type="ECO:0000256" key="3">
    <source>
        <dbReference type="ARBA" id="ARBA00022723"/>
    </source>
</evidence>
<dbReference type="InterPro" id="IPR017972">
    <property type="entry name" value="Cyt_P450_CS"/>
</dbReference>
<dbReference type="SUPFAM" id="SSF48264">
    <property type="entry name" value="Cytochrome P450"/>
    <property type="match status" value="1"/>
</dbReference>
<protein>
    <submittedName>
        <fullName evidence="9">Cytochrome P450</fullName>
    </submittedName>
</protein>
<evidence type="ECO:0000256" key="6">
    <source>
        <dbReference type="ARBA" id="ARBA00023033"/>
    </source>
</evidence>
<evidence type="ECO:0000256" key="5">
    <source>
        <dbReference type="ARBA" id="ARBA00023004"/>
    </source>
</evidence>
<sequence>MLLPLLFSLAYSRKADGAYGEQHGCLPMETKLPYKWPFALDILKRQYDVLPSQRLLAFQSRYFDRIGPNMKVMLFGQVGYMTTDPKNIESILSTHFEDWGLGSRRGGLFPLLGEGIFTQDGRPWKHSRELLRRQFVRIQYQNPKVFDQHINELINGLSASGDGVVDLQPYLFRFTLATTTDLIFGEPVGRLGDDLQDTFSDNFDYASSISAIRLRLADFHWLYKPRKFKDACAVVKTYASHFVSQALETEKRHGPDSNGGHAFILDLYKDLNNPALVRDQLVNVLIAGRDTTACLMSWTIYLLVRHPAALERLRRDIAAVVPETDDLTRAHIAKLSYLKCVLNETLRLYPQLPVNIRVATKTTLLPSGGGPSGTSPVLIRRGTGVGYSVYHMHRMTSLYGSDAHEFNPERWENTGLEKKVGWGFMPFHGGPRICLGKDFALMEASYGIIKILQTFPNLRLPPGIQKEATGQERQNLTIVVASADGCKVLLR</sequence>
<dbReference type="GO" id="GO:0020037">
    <property type="term" value="F:heme binding"/>
    <property type="evidence" value="ECO:0007669"/>
    <property type="project" value="InterPro"/>
</dbReference>
<dbReference type="InterPro" id="IPR036396">
    <property type="entry name" value="Cyt_P450_sf"/>
</dbReference>
<dbReference type="PANTHER" id="PTHR24287">
    <property type="entry name" value="P450, PUTATIVE (EUROFUNG)-RELATED"/>
    <property type="match status" value="1"/>
</dbReference>
<keyword evidence="4 7" id="KW-0560">Oxidoreductase</keyword>
<reference evidence="9" key="1">
    <citation type="journal article" date="2020" name="Stud. Mycol.">
        <title>101 Dothideomycetes genomes: a test case for predicting lifestyles and emergence of pathogens.</title>
        <authorList>
            <person name="Haridas S."/>
            <person name="Albert R."/>
            <person name="Binder M."/>
            <person name="Bloem J."/>
            <person name="Labutti K."/>
            <person name="Salamov A."/>
            <person name="Andreopoulos B."/>
            <person name="Baker S."/>
            <person name="Barry K."/>
            <person name="Bills G."/>
            <person name="Bluhm B."/>
            <person name="Cannon C."/>
            <person name="Castanera R."/>
            <person name="Culley D."/>
            <person name="Daum C."/>
            <person name="Ezra D."/>
            <person name="Gonzalez J."/>
            <person name="Henrissat B."/>
            <person name="Kuo A."/>
            <person name="Liang C."/>
            <person name="Lipzen A."/>
            <person name="Lutzoni F."/>
            <person name="Magnuson J."/>
            <person name="Mondo S."/>
            <person name="Nolan M."/>
            <person name="Ohm R."/>
            <person name="Pangilinan J."/>
            <person name="Park H.-J."/>
            <person name="Ramirez L."/>
            <person name="Alfaro M."/>
            <person name="Sun H."/>
            <person name="Tritt A."/>
            <person name="Yoshinaga Y."/>
            <person name="Zwiers L.-H."/>
            <person name="Turgeon B."/>
            <person name="Goodwin S."/>
            <person name="Spatafora J."/>
            <person name="Crous P."/>
            <person name="Grigoriev I."/>
        </authorList>
    </citation>
    <scope>NUCLEOTIDE SEQUENCE</scope>
    <source>
        <strain evidence="9">CBS 133067</strain>
    </source>
</reference>
<evidence type="ECO:0000313" key="9">
    <source>
        <dbReference type="EMBL" id="KAF2096846.1"/>
    </source>
</evidence>
<dbReference type="Gene3D" id="1.10.630.10">
    <property type="entry name" value="Cytochrome P450"/>
    <property type="match status" value="1"/>
</dbReference>
<evidence type="ECO:0000256" key="8">
    <source>
        <dbReference type="SAM" id="SignalP"/>
    </source>
</evidence>
<proteinExistence type="inferred from homology"/>
<keyword evidence="6 7" id="KW-0503">Monooxygenase</keyword>
<dbReference type="PROSITE" id="PS00086">
    <property type="entry name" value="CYTOCHROME_P450"/>
    <property type="match status" value="1"/>
</dbReference>
<dbReference type="GO" id="GO:0005506">
    <property type="term" value="F:iron ion binding"/>
    <property type="evidence" value="ECO:0007669"/>
    <property type="project" value="InterPro"/>
</dbReference>
<dbReference type="PANTHER" id="PTHR24287:SF18">
    <property type="entry name" value="CYTOCHROME P450 MONOOXYGENASE APDE-RELATED"/>
    <property type="match status" value="1"/>
</dbReference>
<feature type="signal peptide" evidence="8">
    <location>
        <begin position="1"/>
        <end position="17"/>
    </location>
</feature>